<dbReference type="PANTHER" id="PTHR35004">
    <property type="entry name" value="TRANSPOSASE RV3428C-RELATED"/>
    <property type="match status" value="1"/>
</dbReference>
<organism evidence="2 3">
    <name type="scientific">Termitidicoccus mucosus</name>
    <dbReference type="NCBI Taxonomy" id="1184151"/>
    <lineage>
        <taxon>Bacteria</taxon>
        <taxon>Pseudomonadati</taxon>
        <taxon>Verrucomicrobiota</taxon>
        <taxon>Opitutia</taxon>
        <taxon>Opitutales</taxon>
        <taxon>Opitutaceae</taxon>
        <taxon>Termitidicoccus</taxon>
    </lineage>
</organism>
<reference evidence="2 3" key="1">
    <citation type="submission" date="2016-01" db="EMBL/GenBank/DDBJ databases">
        <title>High potential of lignocellulose degradation of a new Verrucomicrobia species.</title>
        <authorList>
            <person name="Wang Y."/>
            <person name="Shi Y."/>
            <person name="Qiu Z."/>
            <person name="Liu S."/>
            <person name="Yang H."/>
        </authorList>
    </citation>
    <scope>NUCLEOTIDE SEQUENCE [LARGE SCALE GENOMIC DNA]</scope>
    <source>
        <strain evidence="2 3">TSB47</strain>
    </source>
</reference>
<dbReference type="Proteomes" id="UP000078486">
    <property type="component" value="Unassembled WGS sequence"/>
</dbReference>
<dbReference type="STRING" id="1184151.AW736_01885"/>
<gene>
    <name evidence="2" type="ORF">AW736_01885</name>
</gene>
<accession>A0A178IP73</accession>
<evidence type="ECO:0000313" key="2">
    <source>
        <dbReference type="EMBL" id="OAM91704.1"/>
    </source>
</evidence>
<dbReference type="Pfam" id="PF22483">
    <property type="entry name" value="Mu-transpos_C_2"/>
    <property type="match status" value="1"/>
</dbReference>
<protein>
    <recommendedName>
        <fullName evidence="1">Transposase for insertion sequence element IS21-like C-terminal domain-containing protein</fullName>
    </recommendedName>
</protein>
<dbReference type="InterPro" id="IPR054353">
    <property type="entry name" value="IstA-like_C"/>
</dbReference>
<name>A0A178IP73_9BACT</name>
<dbReference type="AlphaFoldDB" id="A0A178IP73"/>
<evidence type="ECO:0000313" key="3">
    <source>
        <dbReference type="Proteomes" id="UP000078486"/>
    </source>
</evidence>
<feature type="domain" description="Transposase for insertion sequence element IS21-like C-terminal" evidence="1">
    <location>
        <begin position="46"/>
        <end position="113"/>
    </location>
</feature>
<dbReference type="RefSeq" id="WP_068768587.1">
    <property type="nucleotide sequence ID" value="NZ_CP109796.1"/>
</dbReference>
<dbReference type="EMBL" id="LRRQ01000016">
    <property type="protein sequence ID" value="OAM91704.1"/>
    <property type="molecule type" value="Genomic_DNA"/>
</dbReference>
<dbReference type="PANTHER" id="PTHR35004:SF6">
    <property type="entry name" value="TRANSPOSASE"/>
    <property type="match status" value="1"/>
</dbReference>
<sequence length="157" mass="17308">MFADLDELNAFAWHWCGHTANRRVHATTKKIPCDLLAEENLQPLRVPRPFTEPRKVDAESFVSWRGSRYSVPPAHAGKEVFVAATAGRVFIRAGELIVAEHAQAAKSGQSVADPAHLAEVWRLSVPAAQEKKAPSWRLSFETAVPVRPLSVYAEVAS</sequence>
<keyword evidence="3" id="KW-1185">Reference proteome</keyword>
<evidence type="ECO:0000259" key="1">
    <source>
        <dbReference type="Pfam" id="PF22483"/>
    </source>
</evidence>
<proteinExistence type="predicted"/>
<comment type="caution">
    <text evidence="2">The sequence shown here is derived from an EMBL/GenBank/DDBJ whole genome shotgun (WGS) entry which is preliminary data.</text>
</comment>
<dbReference type="OrthoDB" id="129044at2"/>